<keyword evidence="4" id="KW-1185">Reference proteome</keyword>
<sequence>MSAVVEQALIWAVLISITLSGGSALVMFSCRRAAKGSLPLTEPNGYGWRGNGIKTPSTLRSEQTWRAGNGAAARLAPMYVLFNLAVVAALVAAAARGWRLIVAMIGGTAFVAWICLLIVTAVVASRAARAASDDPAGQRPAVAELRPTGHAAPVSGRTGTILGWICAFAACGLLLYLFGTIVDGYLLAIHHRLQPNSTFGFRDPVASSCLPRWYAAQRAGFTWMLFGYGTVLVTSLSLCAAVAIKRRSPWDICLLVLGTVLVLVVVLVPAGIHADTVARAVPC</sequence>
<keyword evidence="1" id="KW-0472">Membrane</keyword>
<feature type="transmembrane region" description="Helical" evidence="1">
    <location>
        <begin position="75"/>
        <end position="95"/>
    </location>
</feature>
<evidence type="ECO:0000313" key="2">
    <source>
        <dbReference type="EMBL" id="GLB81250.1"/>
    </source>
</evidence>
<dbReference type="InterPro" id="IPR025962">
    <property type="entry name" value="SdpI/YhfL"/>
</dbReference>
<dbReference type="Pfam" id="PF13630">
    <property type="entry name" value="SdpI"/>
    <property type="match status" value="1"/>
</dbReference>
<dbReference type="EMBL" id="BRZI01000001">
    <property type="protein sequence ID" value="GLD28153.1"/>
    <property type="molecule type" value="Genomic_DNA"/>
</dbReference>
<dbReference type="EMBL" id="BRXE01000002">
    <property type="protein sequence ID" value="GLB81250.1"/>
    <property type="molecule type" value="Genomic_DNA"/>
</dbReference>
<keyword evidence="1" id="KW-1133">Transmembrane helix</keyword>
<proteinExistence type="predicted"/>
<feature type="transmembrane region" description="Helical" evidence="1">
    <location>
        <begin position="221"/>
        <end position="244"/>
    </location>
</feature>
<evidence type="ECO:0008006" key="5">
    <source>
        <dbReference type="Google" id="ProtNLM"/>
    </source>
</evidence>
<comment type="caution">
    <text evidence="3">The sequence shown here is derived from an EMBL/GenBank/DDBJ whole genome shotgun (WGS) entry which is preliminary data.</text>
</comment>
<reference evidence="3" key="1">
    <citation type="submission" date="2022-08" db="EMBL/GenBank/DDBJ databases">
        <title>Mycobacterium kiyosense sp. nov., scotochromogenic slow-glowing species isolated from respiratory specimens.</title>
        <authorList>
            <person name="Fukano H."/>
            <person name="Kazumi Y."/>
            <person name="Sakagami N."/>
            <person name="Ato M."/>
            <person name="Mitarai S."/>
            <person name="Hoshino Y."/>
        </authorList>
    </citation>
    <scope>NUCLEOTIDE SEQUENCE</scope>
    <source>
        <strain evidence="3">1413</strain>
        <strain evidence="2">SRL2020-028</strain>
    </source>
</reference>
<dbReference type="RefSeq" id="WP_238305921.1">
    <property type="nucleotide sequence ID" value="NZ_BRXE01000002.1"/>
</dbReference>
<dbReference type="Proteomes" id="UP001165663">
    <property type="component" value="Unassembled WGS sequence"/>
</dbReference>
<evidence type="ECO:0000313" key="4">
    <source>
        <dbReference type="Proteomes" id="UP001064782"/>
    </source>
</evidence>
<accession>A0A9P3PZP6</accession>
<feature type="transmembrane region" description="Helical" evidence="1">
    <location>
        <begin position="101"/>
        <end position="124"/>
    </location>
</feature>
<evidence type="ECO:0000256" key="1">
    <source>
        <dbReference type="SAM" id="Phobius"/>
    </source>
</evidence>
<organism evidence="3 4">
    <name type="scientific">Mycobacterium kiyosense</name>
    <dbReference type="NCBI Taxonomy" id="2871094"/>
    <lineage>
        <taxon>Bacteria</taxon>
        <taxon>Bacillati</taxon>
        <taxon>Actinomycetota</taxon>
        <taxon>Actinomycetes</taxon>
        <taxon>Mycobacteriales</taxon>
        <taxon>Mycobacteriaceae</taxon>
        <taxon>Mycobacterium</taxon>
    </lineage>
</organism>
<evidence type="ECO:0000313" key="3">
    <source>
        <dbReference type="EMBL" id="GLD28153.1"/>
    </source>
</evidence>
<gene>
    <name evidence="3" type="ORF">Mkiyose1413_00360</name>
    <name evidence="2" type="ORF">SRL2020028_05060</name>
</gene>
<feature type="transmembrane region" description="Helical" evidence="1">
    <location>
        <begin position="251"/>
        <end position="272"/>
    </location>
</feature>
<protein>
    <recommendedName>
        <fullName evidence="5">SdpI family protein</fullName>
    </recommendedName>
</protein>
<feature type="transmembrane region" description="Helical" evidence="1">
    <location>
        <begin position="161"/>
        <end position="182"/>
    </location>
</feature>
<feature type="transmembrane region" description="Helical" evidence="1">
    <location>
        <begin position="6"/>
        <end position="28"/>
    </location>
</feature>
<name>A0A9P3PZP6_9MYCO</name>
<dbReference type="Proteomes" id="UP001064782">
    <property type="component" value="Unassembled WGS sequence"/>
</dbReference>
<keyword evidence="1" id="KW-0812">Transmembrane</keyword>
<dbReference type="AlphaFoldDB" id="A0A9P3PZP6"/>